<dbReference type="GeneID" id="92094134"/>
<sequence length="217" mass="23172">MADDKKAQFTPRDFEVSAKAWACLEGDAKLNYEKLATLGGYKNPASARESWRQIKNRLMAAAGVDKDGKSKGQELPETPTGKATSKTAAASAPSTATKRKRATRVAATPVAAADSNADYEDEDGDDAGNGGGIGNGSPAPPKKPRRTAAAAGKGRRKKKAIMSEEIIIEPVFDEGEEQRMQKLRLADEMRHEGEVAGVNAMVKAEEHDAQMMALDEV</sequence>
<organism evidence="2 3">
    <name type="scientific">Apiospora phragmitis</name>
    <dbReference type="NCBI Taxonomy" id="2905665"/>
    <lineage>
        <taxon>Eukaryota</taxon>
        <taxon>Fungi</taxon>
        <taxon>Dikarya</taxon>
        <taxon>Ascomycota</taxon>
        <taxon>Pezizomycotina</taxon>
        <taxon>Sordariomycetes</taxon>
        <taxon>Xylariomycetidae</taxon>
        <taxon>Amphisphaeriales</taxon>
        <taxon>Apiosporaceae</taxon>
        <taxon>Apiospora</taxon>
    </lineage>
</organism>
<evidence type="ECO:0000256" key="1">
    <source>
        <dbReference type="SAM" id="MobiDB-lite"/>
    </source>
</evidence>
<feature type="compositionally biased region" description="Acidic residues" evidence="1">
    <location>
        <begin position="117"/>
        <end position="126"/>
    </location>
</feature>
<proteinExistence type="predicted"/>
<keyword evidence="3" id="KW-1185">Reference proteome</keyword>
<reference evidence="2 3" key="1">
    <citation type="submission" date="2023-01" db="EMBL/GenBank/DDBJ databases">
        <title>Analysis of 21 Apiospora genomes using comparative genomics revels a genus with tremendous synthesis potential of carbohydrate active enzymes and secondary metabolites.</title>
        <authorList>
            <person name="Sorensen T."/>
        </authorList>
    </citation>
    <scope>NUCLEOTIDE SEQUENCE [LARGE SCALE GENOMIC DNA]</scope>
    <source>
        <strain evidence="2 3">CBS 135458</strain>
    </source>
</reference>
<gene>
    <name evidence="2" type="ORF">PG994_009662</name>
</gene>
<evidence type="ECO:0000313" key="3">
    <source>
        <dbReference type="Proteomes" id="UP001480595"/>
    </source>
</evidence>
<dbReference type="EMBL" id="JAQQWL010000010">
    <property type="protein sequence ID" value="KAK8054595.1"/>
    <property type="molecule type" value="Genomic_DNA"/>
</dbReference>
<evidence type="ECO:0000313" key="2">
    <source>
        <dbReference type="EMBL" id="KAK8054595.1"/>
    </source>
</evidence>
<feature type="compositionally biased region" description="Low complexity" evidence="1">
    <location>
        <begin position="78"/>
        <end position="96"/>
    </location>
</feature>
<dbReference type="RefSeq" id="XP_066713241.1">
    <property type="nucleotide sequence ID" value="XM_066861071.1"/>
</dbReference>
<protein>
    <recommendedName>
        <fullName evidence="4">Myb-like domain-containing protein</fullName>
    </recommendedName>
</protein>
<dbReference type="Proteomes" id="UP001480595">
    <property type="component" value="Unassembled WGS sequence"/>
</dbReference>
<name>A0ABR1U6U2_9PEZI</name>
<accession>A0ABR1U6U2</accession>
<feature type="compositionally biased region" description="Basic and acidic residues" evidence="1">
    <location>
        <begin position="64"/>
        <end position="74"/>
    </location>
</feature>
<evidence type="ECO:0008006" key="4">
    <source>
        <dbReference type="Google" id="ProtNLM"/>
    </source>
</evidence>
<comment type="caution">
    <text evidence="2">The sequence shown here is derived from an EMBL/GenBank/DDBJ whole genome shotgun (WGS) entry which is preliminary data.</text>
</comment>
<feature type="region of interest" description="Disordered" evidence="1">
    <location>
        <begin position="62"/>
        <end position="159"/>
    </location>
</feature>
<feature type="compositionally biased region" description="Low complexity" evidence="1">
    <location>
        <begin position="104"/>
        <end position="116"/>
    </location>
</feature>